<dbReference type="EMBL" id="QOIP01000009">
    <property type="protein sequence ID" value="RLU19024.1"/>
    <property type="molecule type" value="Genomic_DNA"/>
</dbReference>
<dbReference type="PANTHER" id="PTHR47331">
    <property type="entry name" value="PHD-TYPE DOMAIN-CONTAINING PROTEIN"/>
    <property type="match status" value="1"/>
</dbReference>
<reference evidence="4" key="2">
    <citation type="submission" date="2018-07" db="EMBL/GenBank/DDBJ databases">
        <authorList>
            <person name="Mckenzie S.K."/>
            <person name="Kronauer D.J.C."/>
        </authorList>
    </citation>
    <scope>NUCLEOTIDE SEQUENCE</scope>
    <source>
        <strain evidence="4">Clonal line C1</strain>
    </source>
</reference>
<evidence type="ECO:0000256" key="1">
    <source>
        <dbReference type="SAM" id="MobiDB-lite"/>
    </source>
</evidence>
<feature type="region of interest" description="Disordered" evidence="1">
    <location>
        <begin position="160"/>
        <end position="196"/>
    </location>
</feature>
<name>A0A3L8DF49_OOCBI</name>
<feature type="region of interest" description="Disordered" evidence="1">
    <location>
        <begin position="57"/>
        <end position="85"/>
    </location>
</feature>
<dbReference type="OrthoDB" id="7549953at2759"/>
<dbReference type="Gene3D" id="1.10.340.70">
    <property type="match status" value="1"/>
</dbReference>
<comment type="caution">
    <text evidence="4">The sequence shown here is derived from an EMBL/GenBank/DDBJ whole genome shotgun (WGS) entry which is preliminary data.</text>
</comment>
<evidence type="ECO:0000259" key="2">
    <source>
        <dbReference type="Pfam" id="PF17921"/>
    </source>
</evidence>
<protein>
    <recommendedName>
        <fullName evidence="5">Peptidase A2 domain-containing protein</fullName>
    </recommendedName>
</protein>
<organism evidence="4">
    <name type="scientific">Ooceraea biroi</name>
    <name type="common">Clonal raider ant</name>
    <name type="synonym">Cerapachys biroi</name>
    <dbReference type="NCBI Taxonomy" id="2015173"/>
    <lineage>
        <taxon>Eukaryota</taxon>
        <taxon>Metazoa</taxon>
        <taxon>Ecdysozoa</taxon>
        <taxon>Arthropoda</taxon>
        <taxon>Hexapoda</taxon>
        <taxon>Insecta</taxon>
        <taxon>Pterygota</taxon>
        <taxon>Neoptera</taxon>
        <taxon>Endopterygota</taxon>
        <taxon>Hymenoptera</taxon>
        <taxon>Apocrita</taxon>
        <taxon>Aculeata</taxon>
        <taxon>Formicoidea</taxon>
        <taxon>Formicidae</taxon>
        <taxon>Dorylinae</taxon>
        <taxon>Ooceraea</taxon>
    </lineage>
</organism>
<feature type="compositionally biased region" description="Low complexity" evidence="1">
    <location>
        <begin position="162"/>
        <end position="171"/>
    </location>
</feature>
<dbReference type="InterPro" id="IPR043502">
    <property type="entry name" value="DNA/RNA_pol_sf"/>
</dbReference>
<accession>A0A3L8DF49</accession>
<evidence type="ECO:0000313" key="4">
    <source>
        <dbReference type="EMBL" id="RLU19024.1"/>
    </source>
</evidence>
<dbReference type="GO" id="GO:0003676">
    <property type="term" value="F:nucleic acid binding"/>
    <property type="evidence" value="ECO:0007669"/>
    <property type="project" value="InterPro"/>
</dbReference>
<sequence length="1477" mass="163880">MSPEDTWSYFLMHFISRRLDRETLEAWEIHLRNATDPASFDQLEKFLDGRIRALELSGPQPATRSKQAQSAKSSSSTSKSKPARSHVASVKATTCSCCSASHFIASCPDFARKSLSERRDFVRSKRLCFNCLGEHLLTDCRTAKRCRTCNERHHTLIHPDRSLSSSSELPPSAAPPPSNSTQSNASLTRFSTQRPPSAFSSAATALLHCATSANEASRPITLLATALVNLEAASGQVVKARALLDQGSELSFIGESLAQSLRLPRRNATVSVLGIGSQRAGSTRGAVVFTLYSRTDPSFKCPVTAYILPRLTRLIPVSPVNTTSWSHLHGIDLADPDYATPGRVDIILGADTYGIFVRDSVRRGSPDVPVAQSTSLGWIVSGPAPDSRAIISSSFSSVTAAVDHELHELLARFWHQEEIKPSIESRRTPAEEECEAHFASTHSRTPCGRYVVRLPFHSSPNTLGDSRAAAVRMLQKVQRRIASDATFGKLYADFLREYESLGHMVRAPPATKSAAYLPHHGVLRESSTTTKLRVVFNGSLPTTTGKSLNDCLHIGPKLQRDLSDVLMRWRRHAYVFLADVEKMFRQILVHPDDRDHQRILWSESGDPSEFLLCTVAFGLACSPFIALKVFLQLASDEGDRFPLAADVVRSDMYVDDVLSGGDTIPLAKAKARELTQLCMAGGFPLQKWMANDSAILSEVPASKLGFTQSRTFEEDNLACALGLAWNPSSDAFEFQIQLSQLPHPLSKRTVLSLIARMFDPLGWITPITITGKIILQQLWKCKLDWDDPLPPALTRICSNFQQSLSSVARLSVPRWIGLSASALAVEVHGFSDASQDALGAVVYIRVFSELDDVRVTLLMAKSKVAPLAKQTIPRLELTAAVLLTRLVVRARSTLNIDDAPVHLWTDSSVVLAWIRGHPSQWKEYVANRVALIQELLPHARWHHVPGTENPADCASRGLPPQLLATHDTWWHGPAWLARPSTSWPTKSPPVEQTIDLEIRPARAHASTASVEPTWELLAKYSSLRRLVRITTWIRLSVERFRQQRLHCAAPTPLDLSSAETFWIKVTQQAHFHSELEALSRNAELPRSHPFLRLAPFLDNCGILRVGGRLRNSLLEPEAKHPVLLPRNSRLSTLILDDIHQRTLHGGVQVMLATLRQRFWILGGRTPVAAFARRCARCARYRASTVRQLMGQLPACRVTQARPFLHTGVDYAGPFTVKTWRGRAARSYKGFLVVFVCLSASAVHLELATDYSTQGFLAAYRRFTSRRGICAVLRSDRGTNLVGADAELRRLFNSASNEAMDLAHTLASSDTEWRFNPPGAPHFGAQIEAVLNSRPLSPLSDDPSDIEALTPAHFLIGEPLSSLPEPSTDDIPQARLSRWQLLQKVRDQFWRRWSSEYLQRLQDLSKWQRPVKSLGVGSLVLLADERYPPSRWPLARVTEVHPGQDGLVRVATVKTQSSTLKRPIVKLCPLPIDTDDSN</sequence>
<dbReference type="PANTHER" id="PTHR47331:SF1">
    <property type="entry name" value="GAG-LIKE PROTEIN"/>
    <property type="match status" value="1"/>
</dbReference>
<dbReference type="InterPro" id="IPR040676">
    <property type="entry name" value="DUF5641"/>
</dbReference>
<feature type="domain" description="Integrase zinc-binding" evidence="2">
    <location>
        <begin position="1129"/>
        <end position="1182"/>
    </location>
</feature>
<dbReference type="SUPFAM" id="SSF56672">
    <property type="entry name" value="DNA/RNA polymerases"/>
    <property type="match status" value="1"/>
</dbReference>
<feature type="compositionally biased region" description="Polar residues" evidence="1">
    <location>
        <begin position="187"/>
        <end position="196"/>
    </location>
</feature>
<gene>
    <name evidence="4" type="ORF">DMN91_009382</name>
</gene>
<dbReference type="Gene3D" id="3.30.420.10">
    <property type="entry name" value="Ribonuclease H-like superfamily/Ribonuclease H"/>
    <property type="match status" value="1"/>
</dbReference>
<dbReference type="Proteomes" id="UP000279307">
    <property type="component" value="Chromosome 9"/>
</dbReference>
<evidence type="ECO:0008006" key="5">
    <source>
        <dbReference type="Google" id="ProtNLM"/>
    </source>
</evidence>
<dbReference type="SUPFAM" id="SSF53098">
    <property type="entry name" value="Ribonuclease H-like"/>
    <property type="match status" value="1"/>
</dbReference>
<feature type="compositionally biased region" description="Low complexity" evidence="1">
    <location>
        <begin position="62"/>
        <end position="80"/>
    </location>
</feature>
<evidence type="ECO:0000259" key="3">
    <source>
        <dbReference type="Pfam" id="PF18701"/>
    </source>
</evidence>
<dbReference type="Pfam" id="PF05380">
    <property type="entry name" value="Peptidase_A17"/>
    <property type="match status" value="1"/>
</dbReference>
<reference evidence="4" key="1">
    <citation type="journal article" date="2018" name="Genome Res.">
        <title>The genomic architecture and molecular evolution of ant odorant receptors.</title>
        <authorList>
            <person name="McKenzie S.K."/>
            <person name="Kronauer D.J.C."/>
        </authorList>
    </citation>
    <scope>NUCLEOTIDE SEQUENCE [LARGE SCALE GENOMIC DNA]</scope>
    <source>
        <strain evidence="4">Clonal line C1</strain>
    </source>
</reference>
<dbReference type="GO" id="GO:0071897">
    <property type="term" value="P:DNA biosynthetic process"/>
    <property type="evidence" value="ECO:0007669"/>
    <property type="project" value="UniProtKB-ARBA"/>
</dbReference>
<dbReference type="CDD" id="cd01644">
    <property type="entry name" value="RT_pepA17"/>
    <property type="match status" value="1"/>
</dbReference>
<feature type="domain" description="DUF5641" evidence="3">
    <location>
        <begin position="1376"/>
        <end position="1469"/>
    </location>
</feature>
<dbReference type="Pfam" id="PF17921">
    <property type="entry name" value="Integrase_H2C2"/>
    <property type="match status" value="1"/>
</dbReference>
<dbReference type="InterPro" id="IPR008042">
    <property type="entry name" value="Retrotrans_Pao"/>
</dbReference>
<dbReference type="InterPro" id="IPR041588">
    <property type="entry name" value="Integrase_H2C2"/>
</dbReference>
<proteinExistence type="predicted"/>
<dbReference type="InterPro" id="IPR012337">
    <property type="entry name" value="RNaseH-like_sf"/>
</dbReference>
<dbReference type="GO" id="GO:0042575">
    <property type="term" value="C:DNA polymerase complex"/>
    <property type="evidence" value="ECO:0007669"/>
    <property type="project" value="UniProtKB-ARBA"/>
</dbReference>
<dbReference type="InterPro" id="IPR036397">
    <property type="entry name" value="RNaseH_sf"/>
</dbReference>
<dbReference type="Pfam" id="PF18701">
    <property type="entry name" value="DUF5641"/>
    <property type="match status" value="1"/>
</dbReference>